<proteinExistence type="predicted"/>
<gene>
    <name evidence="1" type="ORF">EYF80_047330</name>
</gene>
<dbReference type="AlphaFoldDB" id="A0A4Z2FMP2"/>
<comment type="caution">
    <text evidence="1">The sequence shown here is derived from an EMBL/GenBank/DDBJ whole genome shotgun (WGS) entry which is preliminary data.</text>
</comment>
<sequence>MEASALPSHSEDGEGTKEVAVAKCAVVGAAAPGELFPTDISMFITSTYDLCGPQPAGQPNFT</sequence>
<evidence type="ECO:0000313" key="2">
    <source>
        <dbReference type="Proteomes" id="UP000314294"/>
    </source>
</evidence>
<accession>A0A4Z2FMP2</accession>
<name>A0A4Z2FMP2_9TELE</name>
<dbReference type="EMBL" id="SRLO01001031">
    <property type="protein sequence ID" value="TNN42516.1"/>
    <property type="molecule type" value="Genomic_DNA"/>
</dbReference>
<dbReference type="Proteomes" id="UP000314294">
    <property type="component" value="Unassembled WGS sequence"/>
</dbReference>
<keyword evidence="2" id="KW-1185">Reference proteome</keyword>
<protein>
    <submittedName>
        <fullName evidence="1">Uncharacterized protein</fullName>
    </submittedName>
</protein>
<reference evidence="1 2" key="1">
    <citation type="submission" date="2019-03" db="EMBL/GenBank/DDBJ databases">
        <title>First draft genome of Liparis tanakae, snailfish: a comprehensive survey of snailfish specific genes.</title>
        <authorList>
            <person name="Kim W."/>
            <person name="Song I."/>
            <person name="Jeong J.-H."/>
            <person name="Kim D."/>
            <person name="Kim S."/>
            <person name="Ryu S."/>
            <person name="Song J.Y."/>
            <person name="Lee S.K."/>
        </authorList>
    </citation>
    <scope>NUCLEOTIDE SEQUENCE [LARGE SCALE GENOMIC DNA]</scope>
    <source>
        <tissue evidence="1">Muscle</tissue>
    </source>
</reference>
<evidence type="ECO:0000313" key="1">
    <source>
        <dbReference type="EMBL" id="TNN42516.1"/>
    </source>
</evidence>
<organism evidence="1 2">
    <name type="scientific">Liparis tanakae</name>
    <name type="common">Tanaka's snailfish</name>
    <dbReference type="NCBI Taxonomy" id="230148"/>
    <lineage>
        <taxon>Eukaryota</taxon>
        <taxon>Metazoa</taxon>
        <taxon>Chordata</taxon>
        <taxon>Craniata</taxon>
        <taxon>Vertebrata</taxon>
        <taxon>Euteleostomi</taxon>
        <taxon>Actinopterygii</taxon>
        <taxon>Neopterygii</taxon>
        <taxon>Teleostei</taxon>
        <taxon>Neoteleostei</taxon>
        <taxon>Acanthomorphata</taxon>
        <taxon>Eupercaria</taxon>
        <taxon>Perciformes</taxon>
        <taxon>Cottioidei</taxon>
        <taxon>Cottales</taxon>
        <taxon>Liparidae</taxon>
        <taxon>Liparis</taxon>
    </lineage>
</organism>